<evidence type="ECO:0000256" key="8">
    <source>
        <dbReference type="ARBA" id="ARBA00023316"/>
    </source>
</evidence>
<dbReference type="PANTHER" id="PTHR43126:SF1">
    <property type="entry name" value="D-ALANYL-D-ALANINE DIPEPTIDASE"/>
    <property type="match status" value="1"/>
</dbReference>
<sequence length="229" mass="26553">MKKLYFRLMGIACFLFLITSCISRKDRLQSGFVYAQEKIPGLVLDLRYFGVHNFTGRPVAGYERPVLILSRKAVRALKKVQKDLKKKGLALKVFDAYRPQRAVSSFEAWARDANDTIAKAEFYPDVDKHDLFRLGYLAAKSGHTRGSTVDLTLIDIQTGEELDMGSPFDLFGEISHQNTAKITELQKKNRQILRQAMLDHHFKDYHEEWWHFTLIDEPFPDTYFDFPVN</sequence>
<comment type="catalytic activity">
    <reaction evidence="1 9 10">
        <text>D-alanyl-D-alanine + H2O = 2 D-alanine</text>
        <dbReference type="Rhea" id="RHEA:20661"/>
        <dbReference type="ChEBI" id="CHEBI:15377"/>
        <dbReference type="ChEBI" id="CHEBI:57416"/>
        <dbReference type="ChEBI" id="CHEBI:57822"/>
        <dbReference type="EC" id="3.4.13.22"/>
    </reaction>
</comment>
<dbReference type="PIRSF" id="PIRSF026671">
    <property type="entry name" value="AA_dipeptidase"/>
    <property type="match status" value="1"/>
</dbReference>
<feature type="binding site" evidence="9">
    <location>
        <position position="211"/>
    </location>
    <ligand>
        <name>Zn(2+)</name>
        <dbReference type="ChEBI" id="CHEBI:29105"/>
        <note>catalytic</note>
    </ligand>
</feature>
<evidence type="ECO:0000256" key="6">
    <source>
        <dbReference type="ARBA" id="ARBA00022997"/>
    </source>
</evidence>
<keyword evidence="7 9" id="KW-0482">Metalloprotease</keyword>
<evidence type="ECO:0000256" key="9">
    <source>
        <dbReference type="HAMAP-Rule" id="MF_01924"/>
    </source>
</evidence>
<feature type="active site" description="Proton donor/acceptor" evidence="9">
    <location>
        <position position="208"/>
    </location>
</feature>
<keyword evidence="6 9" id="KW-0224">Dipeptidase</keyword>
<comment type="function">
    <text evidence="9 10">Catalyzes hydrolysis of the D-alanyl-D-alanine dipeptide.</text>
</comment>
<dbReference type="RefSeq" id="WP_409356646.1">
    <property type="nucleotide sequence ID" value="NZ_JBJXVJ010000002.1"/>
</dbReference>
<keyword evidence="4 9" id="KW-0378">Hydrolase</keyword>
<keyword evidence="3 9" id="KW-0479">Metal-binding</keyword>
<evidence type="ECO:0000256" key="7">
    <source>
        <dbReference type="ARBA" id="ARBA00023049"/>
    </source>
</evidence>
<comment type="caution">
    <text evidence="11">The sequence shown here is derived from an EMBL/GenBank/DDBJ whole genome shotgun (WGS) entry which is preliminary data.</text>
</comment>
<feature type="binding site" evidence="9">
    <location>
        <position position="143"/>
    </location>
    <ligand>
        <name>Zn(2+)</name>
        <dbReference type="ChEBI" id="CHEBI:29105"/>
        <note>catalytic</note>
    </ligand>
</feature>
<evidence type="ECO:0000256" key="1">
    <source>
        <dbReference type="ARBA" id="ARBA00001362"/>
    </source>
</evidence>
<dbReference type="PANTHER" id="PTHR43126">
    <property type="entry name" value="D-ALANYL-D-ALANINE DIPEPTIDASE"/>
    <property type="match status" value="1"/>
</dbReference>
<dbReference type="HAMAP" id="MF_01924">
    <property type="entry name" value="A_A_dipeptidase"/>
    <property type="match status" value="1"/>
</dbReference>
<evidence type="ECO:0000256" key="2">
    <source>
        <dbReference type="ARBA" id="ARBA00022670"/>
    </source>
</evidence>
<feature type="site" description="Transition state stabilizer" evidence="9">
    <location>
        <position position="98"/>
    </location>
</feature>
<dbReference type="InterPro" id="IPR000755">
    <property type="entry name" value="A_A_dipeptidase"/>
</dbReference>
<name>A0ABW9K255_9FLAO</name>
<organism evidence="11 12">
    <name type="scientific">Chryseobacterium kwangjuense</name>
    <dbReference type="NCBI Taxonomy" id="267125"/>
    <lineage>
        <taxon>Bacteria</taxon>
        <taxon>Pseudomonadati</taxon>
        <taxon>Bacteroidota</taxon>
        <taxon>Flavobacteriia</taxon>
        <taxon>Flavobacteriales</taxon>
        <taxon>Weeksellaceae</taxon>
        <taxon>Chryseobacterium group</taxon>
        <taxon>Chryseobacterium</taxon>
    </lineage>
</organism>
<dbReference type="EMBL" id="JBJXVJ010000002">
    <property type="protein sequence ID" value="MFN1217415.1"/>
    <property type="molecule type" value="Genomic_DNA"/>
</dbReference>
<gene>
    <name evidence="11" type="ORF">ACKW6Q_10630</name>
</gene>
<evidence type="ECO:0000256" key="4">
    <source>
        <dbReference type="ARBA" id="ARBA00022801"/>
    </source>
</evidence>
<dbReference type="Gene3D" id="3.30.1380.10">
    <property type="match status" value="1"/>
</dbReference>
<comment type="similarity">
    <text evidence="9 10">Belongs to the peptidase M15D family.</text>
</comment>
<dbReference type="Pfam" id="PF01427">
    <property type="entry name" value="Peptidase_M15"/>
    <property type="match status" value="1"/>
</dbReference>
<evidence type="ECO:0000256" key="10">
    <source>
        <dbReference type="PIRNR" id="PIRNR026671"/>
    </source>
</evidence>
<evidence type="ECO:0000256" key="3">
    <source>
        <dbReference type="ARBA" id="ARBA00022723"/>
    </source>
</evidence>
<evidence type="ECO:0000313" key="12">
    <source>
        <dbReference type="Proteomes" id="UP001634154"/>
    </source>
</evidence>
<keyword evidence="12" id="KW-1185">Reference proteome</keyword>
<comment type="cofactor">
    <cofactor evidence="9">
        <name>Zn(2+)</name>
        <dbReference type="ChEBI" id="CHEBI:29105"/>
    </cofactor>
    <text evidence="9">Binds 1 zinc ion per subunit.</text>
</comment>
<dbReference type="Proteomes" id="UP001634154">
    <property type="component" value="Unassembled WGS sequence"/>
</dbReference>
<feature type="binding site" evidence="9">
    <location>
        <position position="150"/>
    </location>
    <ligand>
        <name>Zn(2+)</name>
        <dbReference type="ChEBI" id="CHEBI:29105"/>
        <note>catalytic</note>
    </ligand>
</feature>
<dbReference type="SUPFAM" id="SSF55166">
    <property type="entry name" value="Hedgehog/DD-peptidase"/>
    <property type="match status" value="1"/>
</dbReference>
<keyword evidence="8 10" id="KW-0961">Cell wall biogenesis/degradation</keyword>
<accession>A0ABW9K255</accession>
<dbReference type="CDD" id="cd14817">
    <property type="entry name" value="D-Ala-D-Ala_dipeptidase_VanX"/>
    <property type="match status" value="1"/>
</dbReference>
<evidence type="ECO:0000256" key="5">
    <source>
        <dbReference type="ARBA" id="ARBA00022833"/>
    </source>
</evidence>
<reference evidence="11 12" key="1">
    <citation type="submission" date="2024-12" db="EMBL/GenBank/DDBJ databases">
        <title>Draft genome sequence of Chryseobacterium kwangjuense AG447.</title>
        <authorList>
            <person name="Cheptsov V.S."/>
            <person name="Belov A."/>
            <person name="Zavarzina A.G."/>
        </authorList>
    </citation>
    <scope>NUCLEOTIDE SEQUENCE [LARGE SCALE GENOMIC DNA]</scope>
    <source>
        <strain evidence="11 12">AG447</strain>
    </source>
</reference>
<keyword evidence="5 9" id="KW-0862">Zinc</keyword>
<proteinExistence type="inferred from homology"/>
<protein>
    <recommendedName>
        <fullName evidence="9 10">D-alanyl-D-alanine dipeptidase</fullName>
        <shortName evidence="9 10">D-Ala-D-Ala dipeptidase</shortName>
        <ecNumber evidence="9 10">3.4.13.22</ecNumber>
    </recommendedName>
</protein>
<evidence type="ECO:0000313" key="11">
    <source>
        <dbReference type="EMBL" id="MFN1217415.1"/>
    </source>
</evidence>
<dbReference type="InterPro" id="IPR009045">
    <property type="entry name" value="Zn_M74/Hedgehog-like"/>
</dbReference>
<dbReference type="EC" id="3.4.13.22" evidence="9 10"/>
<keyword evidence="2 9" id="KW-0645">Protease</keyword>
<dbReference type="PROSITE" id="PS51257">
    <property type="entry name" value="PROKAR_LIPOPROTEIN"/>
    <property type="match status" value="1"/>
</dbReference>